<keyword evidence="1" id="KW-0472">Membrane</keyword>
<organism evidence="2">
    <name type="scientific">Chaetoceros debilis</name>
    <dbReference type="NCBI Taxonomy" id="122233"/>
    <lineage>
        <taxon>Eukaryota</taxon>
        <taxon>Sar</taxon>
        <taxon>Stramenopiles</taxon>
        <taxon>Ochrophyta</taxon>
        <taxon>Bacillariophyta</taxon>
        <taxon>Coscinodiscophyceae</taxon>
        <taxon>Chaetocerotophycidae</taxon>
        <taxon>Chaetocerotales</taxon>
        <taxon>Chaetocerotaceae</taxon>
        <taxon>Chaetoceros</taxon>
    </lineage>
</organism>
<evidence type="ECO:0000313" key="2">
    <source>
        <dbReference type="EMBL" id="CAE0465022.1"/>
    </source>
</evidence>
<keyword evidence="1" id="KW-0812">Transmembrane</keyword>
<evidence type="ECO:0000256" key="1">
    <source>
        <dbReference type="SAM" id="Phobius"/>
    </source>
</evidence>
<feature type="transmembrane region" description="Helical" evidence="1">
    <location>
        <begin position="64"/>
        <end position="97"/>
    </location>
</feature>
<protein>
    <submittedName>
        <fullName evidence="2">Uncharacterized protein</fullName>
    </submittedName>
</protein>
<accession>A0A7S3V9C2</accession>
<dbReference type="EMBL" id="HBIO01012688">
    <property type="protein sequence ID" value="CAE0465022.1"/>
    <property type="molecule type" value="Transcribed_RNA"/>
</dbReference>
<name>A0A7S3V9C2_9STRA</name>
<gene>
    <name evidence="2" type="ORF">CDEB00056_LOCUS9863</name>
</gene>
<keyword evidence="1" id="KW-1133">Transmembrane helix</keyword>
<dbReference type="AlphaFoldDB" id="A0A7S3V9C2"/>
<reference evidence="2" key="1">
    <citation type="submission" date="2021-01" db="EMBL/GenBank/DDBJ databases">
        <authorList>
            <person name="Corre E."/>
            <person name="Pelletier E."/>
            <person name="Niang G."/>
            <person name="Scheremetjew M."/>
            <person name="Finn R."/>
            <person name="Kale V."/>
            <person name="Holt S."/>
            <person name="Cochrane G."/>
            <person name="Meng A."/>
            <person name="Brown T."/>
            <person name="Cohen L."/>
        </authorList>
    </citation>
    <scope>NUCLEOTIDE SEQUENCE</scope>
    <source>
        <strain evidence="2">MM31A-1</strain>
    </source>
</reference>
<sequence>MCPGMTSLSSAPKALHSSSFDSVEHTTCIDTNIYLLKKQHNEYFYSSFSSFLNRFSVLDSKHSTFIIVTHSILCTLACNIMIHSMVSYIVTALYFFLRKKGPPLLLLD</sequence>
<proteinExistence type="predicted"/>